<reference evidence="2 3" key="1">
    <citation type="submission" date="2017-04" db="EMBL/GenBank/DDBJ databases">
        <authorList>
            <person name="Afonso C.L."/>
            <person name="Miller P.J."/>
            <person name="Scott M.A."/>
            <person name="Spackman E."/>
            <person name="Goraichik I."/>
            <person name="Dimitrov K.M."/>
            <person name="Suarez D.L."/>
            <person name="Swayne D.E."/>
        </authorList>
    </citation>
    <scope>NUCLEOTIDE SEQUENCE [LARGE SCALE GENOMIC DNA]</scope>
    <source>
        <strain evidence="2 3">DSM 12816</strain>
    </source>
</reference>
<gene>
    <name evidence="2" type="ORF">SAMN02745168_0484</name>
</gene>
<name>A0A1W1YKP8_9FIRM</name>
<organism evidence="2 3">
    <name type="scientific">Papillibacter cinnamivorans DSM 12816</name>
    <dbReference type="NCBI Taxonomy" id="1122930"/>
    <lineage>
        <taxon>Bacteria</taxon>
        <taxon>Bacillati</taxon>
        <taxon>Bacillota</taxon>
        <taxon>Clostridia</taxon>
        <taxon>Eubacteriales</taxon>
        <taxon>Oscillospiraceae</taxon>
        <taxon>Papillibacter</taxon>
    </lineage>
</organism>
<feature type="region of interest" description="Disordered" evidence="1">
    <location>
        <begin position="35"/>
        <end position="64"/>
    </location>
</feature>
<protein>
    <submittedName>
        <fullName evidence="2">Uncharacterized protein</fullName>
    </submittedName>
</protein>
<keyword evidence="3" id="KW-1185">Reference proteome</keyword>
<dbReference type="AlphaFoldDB" id="A0A1W1YKP8"/>
<evidence type="ECO:0000313" key="2">
    <source>
        <dbReference type="EMBL" id="SMC36381.1"/>
    </source>
</evidence>
<dbReference type="Proteomes" id="UP000192790">
    <property type="component" value="Unassembled WGS sequence"/>
</dbReference>
<dbReference type="EMBL" id="FWXW01000001">
    <property type="protein sequence ID" value="SMC36381.1"/>
    <property type="molecule type" value="Genomic_DNA"/>
</dbReference>
<dbReference type="STRING" id="1122930.SAMN02745168_0484"/>
<dbReference type="OrthoDB" id="1734488at2"/>
<sequence>MGELEDKISKLLSSPEGMEQILAVAKMLSAQGVLPSGDSAGQTGAPPAQGNPEGTVQAYSPLEGAAPAAGGGDLSGLLSSLTGGSGKGILKSLMDIDPQILGTVLSLFGDAAAPDSNSTALLMALRPYLKEERQPKVEKALAYARLLRMGIKYLPGLIGGKGDV</sequence>
<accession>A0A1W1YKP8</accession>
<proteinExistence type="predicted"/>
<evidence type="ECO:0000313" key="3">
    <source>
        <dbReference type="Proteomes" id="UP000192790"/>
    </source>
</evidence>
<evidence type="ECO:0000256" key="1">
    <source>
        <dbReference type="SAM" id="MobiDB-lite"/>
    </source>
</evidence>
<dbReference type="RefSeq" id="WP_084233126.1">
    <property type="nucleotide sequence ID" value="NZ_FWXW01000001.1"/>
</dbReference>